<comment type="caution">
    <text evidence="4">The sequence shown here is derived from an EMBL/GenBank/DDBJ whole genome shotgun (WGS) entry which is preliminary data.</text>
</comment>
<organism evidence="4">
    <name type="scientific">bioreactor metagenome</name>
    <dbReference type="NCBI Taxonomy" id="1076179"/>
    <lineage>
        <taxon>unclassified sequences</taxon>
        <taxon>metagenomes</taxon>
        <taxon>ecological metagenomes</taxon>
    </lineage>
</organism>
<proteinExistence type="predicted"/>
<gene>
    <name evidence="4" type="ORF">SDC9_74035</name>
</gene>
<dbReference type="GO" id="GO:0000150">
    <property type="term" value="F:DNA strand exchange activity"/>
    <property type="evidence" value="ECO:0007669"/>
    <property type="project" value="InterPro"/>
</dbReference>
<accession>A0A644YM04</accession>
<sequence length="198" mass="22124">MIFGYARCSTSETKQDIGRQRRELIKLGATDKTIFLEYASGAKVNRPELQKLLDIVNEGDSIVTTEISRVTRSTKQLCDIIELCKERHLKLVIQNSITIDCSTGEIDPMTEAFLQMAGVFAQLERNMTVSRIKSGLSNAKSKGVKLGRPALRVTQLPPKVVDNFEKYKNGLFSKTDYAAICGISRPTLDKYIAIMTDQ</sequence>
<evidence type="ECO:0000256" key="1">
    <source>
        <dbReference type="ARBA" id="ARBA00023125"/>
    </source>
</evidence>
<dbReference type="PROSITE" id="PS51736">
    <property type="entry name" value="RECOMBINASES_3"/>
    <property type="match status" value="1"/>
</dbReference>
<evidence type="ECO:0000259" key="3">
    <source>
        <dbReference type="PROSITE" id="PS51736"/>
    </source>
</evidence>
<keyword evidence="2" id="KW-0233">DNA recombination</keyword>
<dbReference type="AlphaFoldDB" id="A0A644YM04"/>
<feature type="domain" description="Resolvase/invertase-type recombinase catalytic" evidence="3">
    <location>
        <begin position="1"/>
        <end position="143"/>
    </location>
</feature>
<dbReference type="InterPro" id="IPR050639">
    <property type="entry name" value="SSR_resolvase"/>
</dbReference>
<dbReference type="CDD" id="cd03768">
    <property type="entry name" value="SR_ResInv"/>
    <property type="match status" value="1"/>
</dbReference>
<dbReference type="PANTHER" id="PTHR30461:SF2">
    <property type="entry name" value="SERINE RECOMBINASE PINE-RELATED"/>
    <property type="match status" value="1"/>
</dbReference>
<evidence type="ECO:0000313" key="4">
    <source>
        <dbReference type="EMBL" id="MPM27523.1"/>
    </source>
</evidence>
<dbReference type="PANTHER" id="PTHR30461">
    <property type="entry name" value="DNA-INVERTASE FROM LAMBDOID PROPHAGE"/>
    <property type="match status" value="1"/>
</dbReference>
<dbReference type="Gene3D" id="3.40.50.1390">
    <property type="entry name" value="Resolvase, N-terminal catalytic domain"/>
    <property type="match status" value="1"/>
</dbReference>
<reference evidence="4" key="1">
    <citation type="submission" date="2019-08" db="EMBL/GenBank/DDBJ databases">
        <authorList>
            <person name="Kucharzyk K."/>
            <person name="Murdoch R.W."/>
            <person name="Higgins S."/>
            <person name="Loffler F."/>
        </authorList>
    </citation>
    <scope>NUCLEOTIDE SEQUENCE</scope>
</reference>
<keyword evidence="1" id="KW-0238">DNA-binding</keyword>
<dbReference type="Pfam" id="PF00239">
    <property type="entry name" value="Resolvase"/>
    <property type="match status" value="1"/>
</dbReference>
<dbReference type="GO" id="GO:0003677">
    <property type="term" value="F:DNA binding"/>
    <property type="evidence" value="ECO:0007669"/>
    <property type="project" value="UniProtKB-KW"/>
</dbReference>
<dbReference type="InterPro" id="IPR036162">
    <property type="entry name" value="Resolvase-like_N_sf"/>
</dbReference>
<dbReference type="InterPro" id="IPR006119">
    <property type="entry name" value="Resolv_N"/>
</dbReference>
<dbReference type="EMBL" id="VSSQ01005015">
    <property type="protein sequence ID" value="MPM27523.1"/>
    <property type="molecule type" value="Genomic_DNA"/>
</dbReference>
<dbReference type="SUPFAM" id="SSF53041">
    <property type="entry name" value="Resolvase-like"/>
    <property type="match status" value="1"/>
</dbReference>
<protein>
    <recommendedName>
        <fullName evidence="3">Resolvase/invertase-type recombinase catalytic domain-containing protein</fullName>
    </recommendedName>
</protein>
<evidence type="ECO:0000256" key="2">
    <source>
        <dbReference type="ARBA" id="ARBA00023172"/>
    </source>
</evidence>
<name>A0A644YM04_9ZZZZ</name>
<dbReference type="SMART" id="SM00857">
    <property type="entry name" value="Resolvase"/>
    <property type="match status" value="1"/>
</dbReference>